<reference evidence="1 2" key="1">
    <citation type="journal article" date="2022" name="Nat. Microbiol.">
        <title>The microbiome of a bacterivorous marine choanoflagellate contains a resource-demanding obligate bacterial associate.</title>
        <authorList>
            <person name="Needham D.M."/>
            <person name="Poirier C."/>
            <person name="Bachy C."/>
            <person name="George E.E."/>
            <person name="Wilken S."/>
            <person name="Yung C.C.M."/>
            <person name="Limardo A.J."/>
            <person name="Morando M."/>
            <person name="Sudek L."/>
            <person name="Malmstrom R.R."/>
            <person name="Keeling P.J."/>
            <person name="Santoro A.E."/>
            <person name="Worden A.Z."/>
        </authorList>
    </citation>
    <scope>NUCLEOTIDE SEQUENCE [LARGE SCALE GENOMIC DNA]</scope>
    <source>
        <strain evidence="1 2">Comchoano-1</strain>
    </source>
</reference>
<dbReference type="RefSeq" id="WP_258568746.1">
    <property type="nucleotide sequence ID" value="NZ_CP092900.1"/>
</dbReference>
<dbReference type="EMBL" id="CP092900">
    <property type="protein sequence ID" value="UTC24957.1"/>
    <property type="molecule type" value="Genomic_DNA"/>
</dbReference>
<organism evidence="1 2">
    <name type="scientific">Candidatus Comchoanobacter bicostacola</name>
    <dbReference type="NCBI Taxonomy" id="2919598"/>
    <lineage>
        <taxon>Bacteria</taxon>
        <taxon>Pseudomonadati</taxon>
        <taxon>Pseudomonadota</taxon>
        <taxon>Gammaproteobacteria</taxon>
        <taxon>Candidatus Comchoanobacterales</taxon>
        <taxon>Candidatus Comchoanobacteraceae</taxon>
        <taxon>Candidatus Comchoanobacter</taxon>
    </lineage>
</organism>
<protein>
    <submittedName>
        <fullName evidence="1">Uncharacterized protein</fullName>
    </submittedName>
</protein>
<evidence type="ECO:0000313" key="1">
    <source>
        <dbReference type="EMBL" id="UTC24957.1"/>
    </source>
</evidence>
<accession>A0ABY5DMX5</accession>
<name>A0ABY5DMX5_9GAMM</name>
<sequence>MSNIELLDQLKPIVSESLYVELDECLQVQGGGSATSIGSLEGKNQWLIDNADRIEKTSADFRGLLVSEQMRLQGGALLKFNQLVYPVVPEIKLDWPLIKHKRYVSDSELNDLLFDYLSDDIIRSKIDIKKFMQSMIVDMIKLSKEDQVVLKRYLSIIELFQSKDTSKCVASIVNENLMHDPAVNVNRQIIIDILSAPNCLEILSWLVLVAEDLNAEGYQLFEYSLM</sequence>
<dbReference type="Proteomes" id="UP001055955">
    <property type="component" value="Chromosome"/>
</dbReference>
<keyword evidence="2" id="KW-1185">Reference proteome</keyword>
<evidence type="ECO:0000313" key="2">
    <source>
        <dbReference type="Proteomes" id="UP001055955"/>
    </source>
</evidence>
<proteinExistence type="predicted"/>
<gene>
    <name evidence="1" type="ORF">MMH89_02190</name>
</gene>